<dbReference type="PRINTS" id="PR00412">
    <property type="entry name" value="EPOXHYDRLASE"/>
</dbReference>
<dbReference type="InterPro" id="IPR029058">
    <property type="entry name" value="AB_hydrolase_fold"/>
</dbReference>
<keyword evidence="4" id="KW-1185">Reference proteome</keyword>
<dbReference type="Gene3D" id="3.40.50.1820">
    <property type="entry name" value="alpha/beta hydrolase"/>
    <property type="match status" value="1"/>
</dbReference>
<protein>
    <submittedName>
        <fullName evidence="3">Alpha/beta hydrolase</fullName>
    </submittedName>
</protein>
<keyword evidence="1 3" id="KW-0378">Hydrolase</keyword>
<gene>
    <name evidence="3" type="ORF">IQ241_12195</name>
</gene>
<feature type="domain" description="AB hydrolase-1" evidence="2">
    <location>
        <begin position="24"/>
        <end position="281"/>
    </location>
</feature>
<comment type="caution">
    <text evidence="3">The sequence shown here is derived from an EMBL/GenBank/DDBJ whole genome shotgun (WGS) entry which is preliminary data.</text>
</comment>
<dbReference type="SUPFAM" id="SSF53474">
    <property type="entry name" value="alpha/beta-Hydrolases"/>
    <property type="match status" value="1"/>
</dbReference>
<dbReference type="InterPro" id="IPR000073">
    <property type="entry name" value="AB_hydrolase_1"/>
</dbReference>
<reference evidence="3" key="1">
    <citation type="submission" date="2020-10" db="EMBL/GenBank/DDBJ databases">
        <authorList>
            <person name="Castelo-Branco R."/>
            <person name="Eusebio N."/>
            <person name="Adriana R."/>
            <person name="Vieira A."/>
            <person name="Brugerolle De Fraissinette N."/>
            <person name="Rezende De Castro R."/>
            <person name="Schneider M.P."/>
            <person name="Vasconcelos V."/>
            <person name="Leao P.N."/>
        </authorList>
    </citation>
    <scope>NUCLEOTIDE SEQUENCE</scope>
    <source>
        <strain evidence="3">LEGE 07310</strain>
    </source>
</reference>
<dbReference type="Pfam" id="PF00561">
    <property type="entry name" value="Abhydrolase_1"/>
    <property type="match status" value="1"/>
</dbReference>
<dbReference type="AlphaFoldDB" id="A0A8J7AFG2"/>
<dbReference type="Proteomes" id="UP000636505">
    <property type="component" value="Unassembled WGS sequence"/>
</dbReference>
<sequence>MAVVNILEVPHVYELTPPTQQSEALVFVHGWLLSRVYWQPLVQQLSPQYQCLTYDLRGFGQSNQYAEKRLHQSSQWSSSLLLPSPSRYCLAAYAEDLLVLLEKLRLDRVWLLGHSLGGSIALWAAHLMPHRVKGVICLNAGGGLYIAKEFERFRAAGQQMVRYRPAWLLNLPLLPYFFARMMVARPLSPHWGRQRLKDFLQANSEAALGALLESTTRAEVNRLPQVLAQLQQPVHFITASQDSVMSPRYVRHLASFHPAFRHHENTVVELADCGHMAMVEQPQRVAQIVEAIVNAHLPYRPYLDRSS</sequence>
<evidence type="ECO:0000313" key="3">
    <source>
        <dbReference type="EMBL" id="MBE9078044.1"/>
    </source>
</evidence>
<organism evidence="3 4">
    <name type="scientific">Vasconcelosia minhoensis LEGE 07310</name>
    <dbReference type="NCBI Taxonomy" id="915328"/>
    <lineage>
        <taxon>Bacteria</taxon>
        <taxon>Bacillati</taxon>
        <taxon>Cyanobacteriota</taxon>
        <taxon>Cyanophyceae</taxon>
        <taxon>Nodosilineales</taxon>
        <taxon>Cymatolegaceae</taxon>
        <taxon>Vasconcelosia</taxon>
        <taxon>Vasconcelosia minhoensis</taxon>
    </lineage>
</organism>
<dbReference type="PANTHER" id="PTHR43798">
    <property type="entry name" value="MONOACYLGLYCEROL LIPASE"/>
    <property type="match status" value="1"/>
</dbReference>
<dbReference type="EMBL" id="JADEXG010000025">
    <property type="protein sequence ID" value="MBE9078044.1"/>
    <property type="molecule type" value="Genomic_DNA"/>
</dbReference>
<dbReference type="PANTHER" id="PTHR43798:SF31">
    <property type="entry name" value="AB HYDROLASE SUPERFAMILY PROTEIN YCLE"/>
    <property type="match status" value="1"/>
</dbReference>
<name>A0A8J7AFG2_9CYAN</name>
<accession>A0A8J7AFG2</accession>
<dbReference type="GO" id="GO:0016787">
    <property type="term" value="F:hydrolase activity"/>
    <property type="evidence" value="ECO:0007669"/>
    <property type="project" value="UniProtKB-KW"/>
</dbReference>
<dbReference type="RefSeq" id="WP_193907471.1">
    <property type="nucleotide sequence ID" value="NZ_JADEXG010000025.1"/>
</dbReference>
<proteinExistence type="predicted"/>
<evidence type="ECO:0000313" key="4">
    <source>
        <dbReference type="Proteomes" id="UP000636505"/>
    </source>
</evidence>
<evidence type="ECO:0000256" key="1">
    <source>
        <dbReference type="ARBA" id="ARBA00022801"/>
    </source>
</evidence>
<dbReference type="InterPro" id="IPR000639">
    <property type="entry name" value="Epox_hydrolase-like"/>
</dbReference>
<evidence type="ECO:0000259" key="2">
    <source>
        <dbReference type="Pfam" id="PF00561"/>
    </source>
</evidence>
<dbReference type="GO" id="GO:0016020">
    <property type="term" value="C:membrane"/>
    <property type="evidence" value="ECO:0007669"/>
    <property type="project" value="TreeGrafter"/>
</dbReference>
<dbReference type="InterPro" id="IPR050266">
    <property type="entry name" value="AB_hydrolase_sf"/>
</dbReference>